<dbReference type="EMBL" id="LR699555">
    <property type="protein sequence ID" value="VVD31031.1"/>
    <property type="molecule type" value="Genomic_DNA"/>
</dbReference>
<protein>
    <submittedName>
        <fullName evidence="1">Uncharacterized protein</fullName>
    </submittedName>
</protein>
<organism evidence="1 2">
    <name type="scientific">Paraburkholderia dioscoreae</name>
    <dbReference type="NCBI Taxonomy" id="2604047"/>
    <lineage>
        <taxon>Bacteria</taxon>
        <taxon>Pseudomonadati</taxon>
        <taxon>Pseudomonadota</taxon>
        <taxon>Betaproteobacteria</taxon>
        <taxon>Burkholderiales</taxon>
        <taxon>Burkholderiaceae</taxon>
        <taxon>Paraburkholderia</taxon>
    </lineage>
</organism>
<proteinExistence type="predicted"/>
<geneLocation type="plasmid" evidence="1 2">
    <name>pI</name>
</geneLocation>
<dbReference type="KEGG" id="pdio:PDMSB3_0195.2"/>
<dbReference type="Proteomes" id="UP000325811">
    <property type="component" value="Plasmid pI"/>
</dbReference>
<dbReference type="AlphaFoldDB" id="A0A5Q4ZGX0"/>
<gene>
    <name evidence="1" type="ORF">PDMSB3_0195</name>
</gene>
<reference evidence="1 2" key="1">
    <citation type="submission" date="2019-08" db="EMBL/GenBank/DDBJ databases">
        <authorList>
            <person name="Herpell B J."/>
        </authorList>
    </citation>
    <scope>NUCLEOTIDE SEQUENCE [LARGE SCALE GENOMIC DNA]</scope>
    <source>
        <strain evidence="2">Msb3</strain>
        <plasmid evidence="1 2">pI</plasmid>
    </source>
</reference>
<keyword evidence="2" id="KW-1185">Reference proteome</keyword>
<keyword evidence="1" id="KW-0614">Plasmid</keyword>
<name>A0A5Q4ZGX0_9BURK</name>
<sequence length="124" mass="13784">METGSTDRCAAIAVVSDRSRGFVTDARKTTLARVRVTEPWTVDRCATECTTGKSPHAAQTVNKDKGEWREHRALQHCLLRTGPSRLAICDGIGRMARSRRKALGRNGARVYRLRQHRARAAGRA</sequence>
<evidence type="ECO:0000313" key="2">
    <source>
        <dbReference type="Proteomes" id="UP000325811"/>
    </source>
</evidence>
<accession>A0A5Q4ZGX0</accession>
<evidence type="ECO:0000313" key="1">
    <source>
        <dbReference type="EMBL" id="VVD31031.1"/>
    </source>
</evidence>